<feature type="region of interest" description="Disordered" evidence="1">
    <location>
        <begin position="1"/>
        <end position="30"/>
    </location>
</feature>
<evidence type="ECO:0000313" key="2">
    <source>
        <dbReference type="EMBL" id="CAD6993153.1"/>
    </source>
</evidence>
<dbReference type="AlphaFoldDB" id="A0A811U708"/>
<evidence type="ECO:0000256" key="1">
    <source>
        <dbReference type="SAM" id="MobiDB-lite"/>
    </source>
</evidence>
<keyword evidence="3" id="KW-1185">Reference proteome</keyword>
<gene>
    <name evidence="2" type="ORF">CCAP1982_LOCUS1979</name>
</gene>
<organism evidence="2 3">
    <name type="scientific">Ceratitis capitata</name>
    <name type="common">Mediterranean fruit fly</name>
    <name type="synonym">Tephritis capitata</name>
    <dbReference type="NCBI Taxonomy" id="7213"/>
    <lineage>
        <taxon>Eukaryota</taxon>
        <taxon>Metazoa</taxon>
        <taxon>Ecdysozoa</taxon>
        <taxon>Arthropoda</taxon>
        <taxon>Hexapoda</taxon>
        <taxon>Insecta</taxon>
        <taxon>Pterygota</taxon>
        <taxon>Neoptera</taxon>
        <taxon>Endopterygota</taxon>
        <taxon>Diptera</taxon>
        <taxon>Brachycera</taxon>
        <taxon>Muscomorpha</taxon>
        <taxon>Tephritoidea</taxon>
        <taxon>Tephritidae</taxon>
        <taxon>Ceratitis</taxon>
        <taxon>Ceratitis</taxon>
    </lineage>
</organism>
<sequence length="66" mass="6928">MFVHIQKSRSKQTHKISGAPSPSNISSTSTSNDAITSFICHTFSCAFLALASFAHSMTGSYGCVAA</sequence>
<protein>
    <submittedName>
        <fullName evidence="2">(Mediterranean fruit fly) hypothetical protein</fullName>
    </submittedName>
</protein>
<dbReference type="EMBL" id="CAJHJT010000001">
    <property type="protein sequence ID" value="CAD6993153.1"/>
    <property type="molecule type" value="Genomic_DNA"/>
</dbReference>
<comment type="caution">
    <text evidence="2">The sequence shown here is derived from an EMBL/GenBank/DDBJ whole genome shotgun (WGS) entry which is preliminary data.</text>
</comment>
<proteinExistence type="predicted"/>
<accession>A0A811U708</accession>
<feature type="compositionally biased region" description="Low complexity" evidence="1">
    <location>
        <begin position="16"/>
        <end position="30"/>
    </location>
</feature>
<dbReference type="Proteomes" id="UP000606786">
    <property type="component" value="Unassembled WGS sequence"/>
</dbReference>
<feature type="compositionally biased region" description="Basic residues" evidence="1">
    <location>
        <begin position="1"/>
        <end position="14"/>
    </location>
</feature>
<name>A0A811U708_CERCA</name>
<evidence type="ECO:0000313" key="3">
    <source>
        <dbReference type="Proteomes" id="UP000606786"/>
    </source>
</evidence>
<reference evidence="2" key="1">
    <citation type="submission" date="2020-11" db="EMBL/GenBank/DDBJ databases">
        <authorList>
            <person name="Whitehead M."/>
        </authorList>
    </citation>
    <scope>NUCLEOTIDE SEQUENCE</scope>
    <source>
        <strain evidence="2">EGII</strain>
    </source>
</reference>